<dbReference type="AlphaFoldDB" id="A0A7Y0EUT8"/>
<evidence type="ECO:0000313" key="2">
    <source>
        <dbReference type="Proteomes" id="UP000529710"/>
    </source>
</evidence>
<name>A0A7Y0EUT8_9BIFI</name>
<comment type="caution">
    <text evidence="1">The sequence shown here is derived from an EMBL/GenBank/DDBJ whole genome shotgun (WGS) entry which is preliminary data.</text>
</comment>
<organism evidence="1 2">
    <name type="scientific">Bifidobacterium erythrocebi</name>
    <dbReference type="NCBI Taxonomy" id="2675325"/>
    <lineage>
        <taxon>Bacteria</taxon>
        <taxon>Bacillati</taxon>
        <taxon>Actinomycetota</taxon>
        <taxon>Actinomycetes</taxon>
        <taxon>Bifidobacteriales</taxon>
        <taxon>Bifidobacteriaceae</taxon>
        <taxon>Bifidobacterium</taxon>
    </lineage>
</organism>
<dbReference type="EMBL" id="JAAIIF010000014">
    <property type="protein sequence ID" value="NMM96839.1"/>
    <property type="molecule type" value="Genomic_DNA"/>
</dbReference>
<evidence type="ECO:0000313" key="1">
    <source>
        <dbReference type="EMBL" id="NMM96839.1"/>
    </source>
</evidence>
<protein>
    <submittedName>
        <fullName evidence="1">Uncharacterized protein</fullName>
    </submittedName>
</protein>
<reference evidence="1 2" key="1">
    <citation type="submission" date="2020-02" db="EMBL/GenBank/DDBJ databases">
        <title>Characterization of phylogenetic diversity of novel bifidobacterial species isolated in Czech ZOOs.</title>
        <authorList>
            <person name="Lugli G.A."/>
            <person name="Vera N.B."/>
            <person name="Ventura M."/>
        </authorList>
    </citation>
    <scope>NUCLEOTIDE SEQUENCE [LARGE SCALE GENOMIC DNA]</scope>
    <source>
        <strain evidence="1 2">DSM 109960</strain>
    </source>
</reference>
<gene>
    <name evidence="1" type="ORF">G1C98_1575</name>
</gene>
<accession>A0A7Y0EUT8</accession>
<sequence length="166" mass="18560">MMHPKSEASLPINNMELVQVTEIPDRPPNIIASSRTFAAVSYAWKRNGKTETHTPDEGSGIPDSHHADLQTLRQQLHIDNAVHLIGVFYWYYRSILPNGIPGDPSEVMQCTYRRSNCMIQPDESSIGLQLRIPDDAKAITITAHYGNPSSDDVGESIVSWAFRVDE</sequence>
<dbReference type="Proteomes" id="UP000529710">
    <property type="component" value="Unassembled WGS sequence"/>
</dbReference>
<keyword evidence="2" id="KW-1185">Reference proteome</keyword>
<proteinExistence type="predicted"/>